<dbReference type="AlphaFoldDB" id="A0A382KGY4"/>
<gene>
    <name evidence="1" type="ORF">METZ01_LOCUS275071</name>
</gene>
<protein>
    <submittedName>
        <fullName evidence="1">Uncharacterized protein</fullName>
    </submittedName>
</protein>
<accession>A0A382KGY4</accession>
<evidence type="ECO:0000313" key="1">
    <source>
        <dbReference type="EMBL" id="SVC22217.1"/>
    </source>
</evidence>
<feature type="non-terminal residue" evidence="1">
    <location>
        <position position="52"/>
    </location>
</feature>
<reference evidence="1" key="1">
    <citation type="submission" date="2018-05" db="EMBL/GenBank/DDBJ databases">
        <authorList>
            <person name="Lanie J.A."/>
            <person name="Ng W.-L."/>
            <person name="Kazmierczak K.M."/>
            <person name="Andrzejewski T.M."/>
            <person name="Davidsen T.M."/>
            <person name="Wayne K.J."/>
            <person name="Tettelin H."/>
            <person name="Glass J.I."/>
            <person name="Rusch D."/>
            <person name="Podicherti R."/>
            <person name="Tsui H.-C.T."/>
            <person name="Winkler M.E."/>
        </authorList>
    </citation>
    <scope>NUCLEOTIDE SEQUENCE</scope>
</reference>
<dbReference type="EMBL" id="UINC01079829">
    <property type="protein sequence ID" value="SVC22217.1"/>
    <property type="molecule type" value="Genomic_DNA"/>
</dbReference>
<sequence length="52" mass="5971">MERRRGSVSLSSAMAEKEQYKLIYDQVAESIIEMGNRMIDEDDSVDMREVAS</sequence>
<proteinExistence type="predicted"/>
<name>A0A382KGY4_9ZZZZ</name>
<organism evidence="1">
    <name type="scientific">marine metagenome</name>
    <dbReference type="NCBI Taxonomy" id="408172"/>
    <lineage>
        <taxon>unclassified sequences</taxon>
        <taxon>metagenomes</taxon>
        <taxon>ecological metagenomes</taxon>
    </lineage>
</organism>